<accession>A0A432YRX2</accession>
<keyword evidence="1" id="KW-1003">Cell membrane</keyword>
<feature type="compositionally biased region" description="Polar residues" evidence="2">
    <location>
        <begin position="87"/>
        <end position="103"/>
    </location>
</feature>
<feature type="region of interest" description="Disordered" evidence="2">
    <location>
        <begin position="65"/>
        <end position="103"/>
    </location>
</feature>
<dbReference type="RefSeq" id="WP_126752090.1">
    <property type="nucleotide sequence ID" value="NZ_JBHUMT010000001.1"/>
</dbReference>
<dbReference type="EMBL" id="PIQA01000004">
    <property type="protein sequence ID" value="RUO64398.1"/>
    <property type="molecule type" value="Genomic_DNA"/>
</dbReference>
<dbReference type="GO" id="GO:0005886">
    <property type="term" value="C:plasma membrane"/>
    <property type="evidence" value="ECO:0007669"/>
    <property type="project" value="UniProtKB-SubCell"/>
</dbReference>
<gene>
    <name evidence="3" type="ORF">CWI73_06785</name>
</gene>
<sequence>MAKISKALRAIPIALIKIYQWVISPLLGPRCRFYPSCSHYACEAIEKHGTIRGVFLATKRIGKCHPGHPGGYDPVPPCEQEQKAKTENNSQSLTKQPTETKSL</sequence>
<comment type="similarity">
    <text evidence="1">Belongs to the UPF0161 family.</text>
</comment>
<dbReference type="Proteomes" id="UP000288361">
    <property type="component" value="Unassembled WGS sequence"/>
</dbReference>
<dbReference type="InterPro" id="IPR002696">
    <property type="entry name" value="Membr_insert_effic_factor_YidD"/>
</dbReference>
<dbReference type="SMART" id="SM01234">
    <property type="entry name" value="Haemolytic"/>
    <property type="match status" value="1"/>
</dbReference>
<dbReference type="NCBIfam" id="TIGR00278">
    <property type="entry name" value="membrane protein insertion efficiency factor YidD"/>
    <property type="match status" value="1"/>
</dbReference>
<comment type="caution">
    <text evidence="3">The sequence shown here is derived from an EMBL/GenBank/DDBJ whole genome shotgun (WGS) entry which is preliminary data.</text>
</comment>
<protein>
    <recommendedName>
        <fullName evidence="1">Putative membrane protein insertion efficiency factor</fullName>
    </recommendedName>
</protein>
<keyword evidence="1" id="KW-0472">Membrane</keyword>
<dbReference type="PANTHER" id="PTHR33383">
    <property type="entry name" value="MEMBRANE PROTEIN INSERTION EFFICIENCY FACTOR-RELATED"/>
    <property type="match status" value="1"/>
</dbReference>
<organism evidence="3 4">
    <name type="scientific">Idiomarina piscisalsi</name>
    <dbReference type="NCBI Taxonomy" id="1096243"/>
    <lineage>
        <taxon>Bacteria</taxon>
        <taxon>Pseudomonadati</taxon>
        <taxon>Pseudomonadota</taxon>
        <taxon>Gammaproteobacteria</taxon>
        <taxon>Alteromonadales</taxon>
        <taxon>Idiomarinaceae</taxon>
        <taxon>Idiomarina</taxon>
    </lineage>
</organism>
<evidence type="ECO:0000313" key="3">
    <source>
        <dbReference type="EMBL" id="RUO64398.1"/>
    </source>
</evidence>
<name>A0A432YRX2_9GAMM</name>
<proteinExistence type="inferred from homology"/>
<dbReference type="PANTHER" id="PTHR33383:SF1">
    <property type="entry name" value="MEMBRANE PROTEIN INSERTION EFFICIENCY FACTOR-RELATED"/>
    <property type="match status" value="1"/>
</dbReference>
<reference evidence="3 4" key="1">
    <citation type="journal article" date="2011" name="Front. Microbiol.">
        <title>Genomic signatures of strain selection and enhancement in Bacillus atrophaeus var. globigii, a historical biowarfare simulant.</title>
        <authorList>
            <person name="Gibbons H.S."/>
            <person name="Broomall S.M."/>
            <person name="McNew L.A."/>
            <person name="Daligault H."/>
            <person name="Chapman C."/>
            <person name="Bruce D."/>
            <person name="Karavis M."/>
            <person name="Krepps M."/>
            <person name="McGregor P.A."/>
            <person name="Hong C."/>
            <person name="Park K.H."/>
            <person name="Akmal A."/>
            <person name="Feldman A."/>
            <person name="Lin J.S."/>
            <person name="Chang W.E."/>
            <person name="Higgs B.W."/>
            <person name="Demirev P."/>
            <person name="Lindquist J."/>
            <person name="Liem A."/>
            <person name="Fochler E."/>
            <person name="Read T.D."/>
            <person name="Tapia R."/>
            <person name="Johnson S."/>
            <person name="Bishop-Lilly K.A."/>
            <person name="Detter C."/>
            <person name="Han C."/>
            <person name="Sozhamannan S."/>
            <person name="Rosenzweig C.N."/>
            <person name="Skowronski E.W."/>
        </authorList>
    </citation>
    <scope>NUCLEOTIDE SEQUENCE [LARGE SCALE GENOMIC DNA]</scope>
    <source>
        <strain evidence="3 4">TPS4-2</strain>
    </source>
</reference>
<dbReference type="HAMAP" id="MF_00386">
    <property type="entry name" value="UPF0161_YidD"/>
    <property type="match status" value="1"/>
</dbReference>
<evidence type="ECO:0000256" key="1">
    <source>
        <dbReference type="HAMAP-Rule" id="MF_00386"/>
    </source>
</evidence>
<evidence type="ECO:0000313" key="4">
    <source>
        <dbReference type="Proteomes" id="UP000288361"/>
    </source>
</evidence>
<evidence type="ECO:0000256" key="2">
    <source>
        <dbReference type="SAM" id="MobiDB-lite"/>
    </source>
</evidence>
<dbReference type="AlphaFoldDB" id="A0A432YRX2"/>
<dbReference type="Pfam" id="PF01809">
    <property type="entry name" value="YidD"/>
    <property type="match status" value="1"/>
</dbReference>
<comment type="subcellular location">
    <subcellularLocation>
        <location evidence="1">Cell membrane</location>
        <topology evidence="1">Peripheral membrane protein</topology>
        <orientation evidence="1">Cytoplasmic side</orientation>
    </subcellularLocation>
</comment>
<comment type="function">
    <text evidence="1">Could be involved in insertion of integral membrane proteins into the membrane.</text>
</comment>